<keyword evidence="9 10" id="KW-0472">Membrane</keyword>
<dbReference type="InterPro" id="IPR044492">
    <property type="entry name" value="P_typ_ATPase_HD_dom"/>
</dbReference>
<evidence type="ECO:0000256" key="11">
    <source>
        <dbReference type="SAM" id="MobiDB-lite"/>
    </source>
</evidence>
<dbReference type="PANTHER" id="PTHR43520:SF8">
    <property type="entry name" value="P-TYPE CU(+) TRANSPORTER"/>
    <property type="match status" value="1"/>
</dbReference>
<evidence type="ECO:0000256" key="6">
    <source>
        <dbReference type="ARBA" id="ARBA00022840"/>
    </source>
</evidence>
<dbReference type="Gene3D" id="3.40.1110.10">
    <property type="entry name" value="Calcium-transporting ATPase, cytoplasmic domain N"/>
    <property type="match status" value="1"/>
</dbReference>
<dbReference type="SFLD" id="SFLDG00002">
    <property type="entry name" value="C1.7:_P-type_atpase_like"/>
    <property type="match status" value="1"/>
</dbReference>
<keyword evidence="6 10" id="KW-0067">ATP-binding</keyword>
<dbReference type="PANTHER" id="PTHR43520">
    <property type="entry name" value="ATP7, ISOFORM B"/>
    <property type="match status" value="1"/>
</dbReference>
<reference evidence="13 14" key="1">
    <citation type="submission" date="2021-03" db="EMBL/GenBank/DDBJ databases">
        <title>Sequencing the genomes of 1000 actinobacteria strains.</title>
        <authorList>
            <person name="Klenk H.-P."/>
        </authorList>
    </citation>
    <scope>NUCLEOTIDE SEQUENCE [LARGE SCALE GENOMIC DNA]</scope>
    <source>
        <strain evidence="13 14">DSM 14566</strain>
    </source>
</reference>
<dbReference type="NCBIfam" id="TIGR01525">
    <property type="entry name" value="ATPase-IB_hvy"/>
    <property type="match status" value="1"/>
</dbReference>
<feature type="transmembrane region" description="Helical" evidence="10">
    <location>
        <begin position="337"/>
        <end position="359"/>
    </location>
</feature>
<accession>A0ABS4WWU4</accession>
<dbReference type="NCBIfam" id="TIGR01511">
    <property type="entry name" value="ATPase-IB1_Cu"/>
    <property type="match status" value="1"/>
</dbReference>
<dbReference type="Gene3D" id="3.40.50.1000">
    <property type="entry name" value="HAD superfamily/HAD-like"/>
    <property type="match status" value="1"/>
</dbReference>
<evidence type="ECO:0000256" key="9">
    <source>
        <dbReference type="ARBA" id="ARBA00023136"/>
    </source>
</evidence>
<feature type="region of interest" description="Disordered" evidence="11">
    <location>
        <begin position="1"/>
        <end position="80"/>
    </location>
</feature>
<dbReference type="InterPro" id="IPR023298">
    <property type="entry name" value="ATPase_P-typ_TM_dom_sf"/>
</dbReference>
<keyword evidence="10" id="KW-1003">Cell membrane</keyword>
<dbReference type="InterPro" id="IPR023214">
    <property type="entry name" value="HAD_sf"/>
</dbReference>
<sequence length="742" mass="77408">MASDRMSPPPDGRRDDGHGADEAHPGNEARDEHEGLAGHGGQEGRDGHAGHDDHDGHAGQEGHGGPAGHGEHAGHGGHAGHGDHVAQFRRLFWINLLIAVPVVAFSPMFAMLLGYTVPEFPGAGWIAPLLGTVMYVWGGRPFLTGGIAEIRSRRPGMMLLIGLAITVAFLASWGATVGLLDHQLEFWWELALLIVIMLLGHWIEMRSLAQTTSALDSLAALLPDEAERIEGDQLVTVAPAQLQQGDRVLVRPGSSVPADGTILEGRADVDESMVTGESRPIPRGVGDQVVAGTVATDSSLRLEVTAIGEDTALAGIQRLVSEAQNSSSRAQRIADRAAAWLFWFALGAAVLTALIWSLIGLPDEAVVRSVTVLVIACPHALGLAIPLVVSIATERAARGGVLVKDRLALEAMRTVDAVLFDKTGTLTKGRPALAEIAAGNPQQVLALAAAAESESEHPLARAIVEKAQADGVAVPAASDASSTPALGVSARVDGRDIRVGGPRLLEETGRAEHADAATWRQEGAIILHVLRDGEVIGALKLTDEVRPESRETVEALHALGVEVVMITGDAEAVAHSVGEELGIDRVFAEVRPEDKSAKVAQLQQEGSKVAMVGDGVNDAPALAQADVGIAIGAGTDVAIASAGVVLASSDPRSVLSVLELSRAAYRKMKQNLWWAAGYNLLSVPLAAGILAPIGFVLPMSVGAILMSASTVVVALNAQLLRRLDLRPESAVAAVQGQASGRV</sequence>
<evidence type="ECO:0000256" key="7">
    <source>
        <dbReference type="ARBA" id="ARBA00022967"/>
    </source>
</evidence>
<evidence type="ECO:0000256" key="5">
    <source>
        <dbReference type="ARBA" id="ARBA00022741"/>
    </source>
</evidence>
<dbReference type="SUPFAM" id="SSF81665">
    <property type="entry name" value="Calcium ATPase, transmembrane domain M"/>
    <property type="match status" value="1"/>
</dbReference>
<dbReference type="SFLD" id="SFLDS00003">
    <property type="entry name" value="Haloacid_Dehalogenase"/>
    <property type="match status" value="1"/>
</dbReference>
<feature type="compositionally biased region" description="Basic and acidic residues" evidence="11">
    <location>
        <begin position="69"/>
        <end position="80"/>
    </location>
</feature>
<feature type="transmembrane region" description="Helical" evidence="10">
    <location>
        <begin position="365"/>
        <end position="389"/>
    </location>
</feature>
<feature type="transmembrane region" description="Helical" evidence="10">
    <location>
        <begin position="91"/>
        <end position="114"/>
    </location>
</feature>
<feature type="transmembrane region" description="Helical" evidence="10">
    <location>
        <begin position="120"/>
        <end position="138"/>
    </location>
</feature>
<comment type="caution">
    <text evidence="13">The sequence shown here is derived from an EMBL/GenBank/DDBJ whole genome shotgun (WGS) entry which is preliminary data.</text>
</comment>
<feature type="transmembrane region" description="Helical" evidence="10">
    <location>
        <begin position="701"/>
        <end position="720"/>
    </location>
</feature>
<feature type="compositionally biased region" description="Basic and acidic residues" evidence="11">
    <location>
        <begin position="11"/>
        <end position="60"/>
    </location>
</feature>
<feature type="transmembrane region" description="Helical" evidence="10">
    <location>
        <begin position="159"/>
        <end position="180"/>
    </location>
</feature>
<dbReference type="SFLD" id="SFLDF00027">
    <property type="entry name" value="p-type_atpase"/>
    <property type="match status" value="1"/>
</dbReference>
<dbReference type="EMBL" id="JAGIOD010000001">
    <property type="protein sequence ID" value="MBP2380684.1"/>
    <property type="molecule type" value="Genomic_DNA"/>
</dbReference>
<gene>
    <name evidence="13" type="ORF">JOF43_000641</name>
</gene>
<dbReference type="Gene3D" id="2.70.150.10">
    <property type="entry name" value="Calcium-transporting ATPase, cytoplasmic transduction domain A"/>
    <property type="match status" value="1"/>
</dbReference>
<dbReference type="Pfam" id="PF00122">
    <property type="entry name" value="E1-E2_ATPase"/>
    <property type="match status" value="1"/>
</dbReference>
<dbReference type="InterPro" id="IPR018303">
    <property type="entry name" value="ATPase_P-typ_P_site"/>
</dbReference>
<evidence type="ECO:0000259" key="12">
    <source>
        <dbReference type="Pfam" id="PF00122"/>
    </source>
</evidence>
<proteinExistence type="inferred from homology"/>
<evidence type="ECO:0000256" key="3">
    <source>
        <dbReference type="ARBA" id="ARBA00022692"/>
    </source>
</evidence>
<evidence type="ECO:0000256" key="2">
    <source>
        <dbReference type="ARBA" id="ARBA00006024"/>
    </source>
</evidence>
<keyword evidence="14" id="KW-1185">Reference proteome</keyword>
<dbReference type="InterPro" id="IPR027256">
    <property type="entry name" value="P-typ_ATPase_IB"/>
</dbReference>
<feature type="domain" description="P-type ATPase A" evidence="12">
    <location>
        <begin position="221"/>
        <end position="320"/>
    </location>
</feature>
<dbReference type="PRINTS" id="PR00119">
    <property type="entry name" value="CATATPASE"/>
</dbReference>
<feature type="transmembrane region" description="Helical" evidence="10">
    <location>
        <begin position="672"/>
        <end position="695"/>
    </location>
</feature>
<name>A0ABS4WWU4_9MICO</name>
<protein>
    <submittedName>
        <fullName evidence="13">Cu2+-exporting ATPase</fullName>
    </submittedName>
</protein>
<dbReference type="SUPFAM" id="SSF56784">
    <property type="entry name" value="HAD-like"/>
    <property type="match status" value="1"/>
</dbReference>
<dbReference type="InterPro" id="IPR008250">
    <property type="entry name" value="ATPase_P-typ_transduc_dom_A_sf"/>
</dbReference>
<comment type="similarity">
    <text evidence="2 10">Belongs to the cation transport ATPase (P-type) (TC 3.A.3) family. Type IB subfamily.</text>
</comment>
<dbReference type="InterPro" id="IPR059000">
    <property type="entry name" value="ATPase_P-type_domA"/>
</dbReference>
<dbReference type="Pfam" id="PF00702">
    <property type="entry name" value="Hydrolase"/>
    <property type="match status" value="1"/>
</dbReference>
<dbReference type="InterPro" id="IPR001757">
    <property type="entry name" value="P_typ_ATPase"/>
</dbReference>
<dbReference type="NCBIfam" id="TIGR01494">
    <property type="entry name" value="ATPase_P-type"/>
    <property type="match status" value="1"/>
</dbReference>
<comment type="subcellular location">
    <subcellularLocation>
        <location evidence="1">Cell membrane</location>
        <topology evidence="1">Multi-pass membrane protein</topology>
    </subcellularLocation>
</comment>
<evidence type="ECO:0000256" key="1">
    <source>
        <dbReference type="ARBA" id="ARBA00004651"/>
    </source>
</evidence>
<keyword evidence="7" id="KW-1278">Translocase</keyword>
<evidence type="ECO:0000313" key="14">
    <source>
        <dbReference type="Proteomes" id="UP001519290"/>
    </source>
</evidence>
<dbReference type="SUPFAM" id="SSF81653">
    <property type="entry name" value="Calcium ATPase, transduction domain A"/>
    <property type="match status" value="1"/>
</dbReference>
<keyword evidence="4 10" id="KW-0479">Metal-binding</keyword>
<keyword evidence="5 10" id="KW-0547">Nucleotide-binding</keyword>
<dbReference type="Proteomes" id="UP001519290">
    <property type="component" value="Unassembled WGS sequence"/>
</dbReference>
<dbReference type="PROSITE" id="PS00154">
    <property type="entry name" value="ATPASE_E1_E2"/>
    <property type="match status" value="1"/>
</dbReference>
<keyword evidence="8 10" id="KW-1133">Transmembrane helix</keyword>
<feature type="transmembrane region" description="Helical" evidence="10">
    <location>
        <begin position="186"/>
        <end position="203"/>
    </location>
</feature>
<dbReference type="RefSeq" id="WP_245354001.1">
    <property type="nucleotide sequence ID" value="NZ_BAAAJW010000014.1"/>
</dbReference>
<evidence type="ECO:0000256" key="4">
    <source>
        <dbReference type="ARBA" id="ARBA00022723"/>
    </source>
</evidence>
<evidence type="ECO:0000313" key="13">
    <source>
        <dbReference type="EMBL" id="MBP2380684.1"/>
    </source>
</evidence>
<evidence type="ECO:0000256" key="8">
    <source>
        <dbReference type="ARBA" id="ARBA00022989"/>
    </source>
</evidence>
<evidence type="ECO:0000256" key="10">
    <source>
        <dbReference type="RuleBase" id="RU362081"/>
    </source>
</evidence>
<keyword evidence="3 10" id="KW-0812">Transmembrane</keyword>
<dbReference type="InterPro" id="IPR036412">
    <property type="entry name" value="HAD-like_sf"/>
</dbReference>
<dbReference type="PRINTS" id="PR00120">
    <property type="entry name" value="HATPASE"/>
</dbReference>
<organism evidence="13 14">
    <name type="scientific">Brachybacterium sacelli</name>
    <dbReference type="NCBI Taxonomy" id="173364"/>
    <lineage>
        <taxon>Bacteria</taxon>
        <taxon>Bacillati</taxon>
        <taxon>Actinomycetota</taxon>
        <taxon>Actinomycetes</taxon>
        <taxon>Micrococcales</taxon>
        <taxon>Dermabacteraceae</taxon>
        <taxon>Brachybacterium</taxon>
    </lineage>
</organism>
<dbReference type="InterPro" id="IPR023299">
    <property type="entry name" value="ATPase_P-typ_cyto_dom_N"/>
</dbReference>